<dbReference type="Pfam" id="PF17803">
    <property type="entry name" value="Cadherin_4"/>
    <property type="match status" value="1"/>
</dbReference>
<dbReference type="InterPro" id="IPR051848">
    <property type="entry name" value="PGIP"/>
</dbReference>
<accession>A0A7S2XQY2</accession>
<keyword evidence="2" id="KW-0433">Leucine-rich repeat</keyword>
<protein>
    <recommendedName>
        <fullName evidence="4">RapA2 cadherin-like domain-containing protein</fullName>
    </recommendedName>
</protein>
<name>A0A7S2XQY2_9STRA</name>
<gene>
    <name evidence="5" type="ORF">ASEP1449_LOCUS14011</name>
</gene>
<dbReference type="AlphaFoldDB" id="A0A7S2XQY2"/>
<proteinExistence type="predicted"/>
<dbReference type="Gene3D" id="3.80.10.10">
    <property type="entry name" value="Ribonuclease Inhibitor"/>
    <property type="match status" value="1"/>
</dbReference>
<dbReference type="Pfam" id="PF00560">
    <property type="entry name" value="LRR_1"/>
    <property type="match status" value="1"/>
</dbReference>
<organism evidence="5">
    <name type="scientific">Attheya septentrionalis</name>
    <dbReference type="NCBI Taxonomy" id="420275"/>
    <lineage>
        <taxon>Eukaryota</taxon>
        <taxon>Sar</taxon>
        <taxon>Stramenopiles</taxon>
        <taxon>Ochrophyta</taxon>
        <taxon>Bacillariophyta</taxon>
        <taxon>Coscinodiscophyceae</taxon>
        <taxon>Chaetocerotophycidae</taxon>
        <taxon>Chaetocerotales</taxon>
        <taxon>Attheyaceae</taxon>
        <taxon>Attheya</taxon>
    </lineage>
</organism>
<dbReference type="InterPro" id="IPR032675">
    <property type="entry name" value="LRR_dom_sf"/>
</dbReference>
<evidence type="ECO:0000256" key="2">
    <source>
        <dbReference type="ARBA" id="ARBA00022614"/>
    </source>
</evidence>
<sequence>MNGVNDPPVAQPILEEYMEQTGPHTIDVLRTVVDVDGGPIVITEIVQKEGDARGIIQNDTILNINTNFYDLLAGENETIVYDVVVNDGIDDADPITVTIIIMGVSGGAPIVVTVTEDTDNVTIPDLPDDITSIIIKQDPDGGVFPDTIPVTIDTNKYELPEGEIKNVFVELCLDSDCEFKETLQIIVEGVNDPPVAEPFTHTMTEGTGTDMLDVLTLTNAFDLDPGDNELFVSSVEFSSGGDPFENNKIDVSTNSSGWAVDSDKYAYLNEGETETTVFNIIVEDKNGGQAPVVTGTITIVGVGRCEVTTEKFGDLAKELITSEGITDEATLNDPDSYQAAAFKWLVEEDTYALSCPQDPNPECLIIQRYVLATLYFGTNGNNWTDCGANGIDFEPDSCEASVNGAYSPGGNTTWLSRVNECAWGLLACVPETGCVDRIEMERNNVVGTIPSEMGNLDQLRFLYLERGGLSGSIPNELGNITTLQVLDLDFNDLTGTIPESIFSNNNLGQLDLNNNFLSGTISAGILNSQDTLNFIQLHNNLMTGTIPEEVGASTLLRVAQFSGNNFTGSMPDSLCLLDALNITGTTIMELLDADCDGDPPEVFCDCCNQCGGVDIPVPGSVRF</sequence>
<evidence type="ECO:0000313" key="5">
    <source>
        <dbReference type="EMBL" id="CAD9822177.1"/>
    </source>
</evidence>
<dbReference type="InterPro" id="IPR001611">
    <property type="entry name" value="Leu-rich_rpt"/>
</dbReference>
<keyword evidence="3" id="KW-0677">Repeat</keyword>
<evidence type="ECO:0000259" key="4">
    <source>
        <dbReference type="Pfam" id="PF17803"/>
    </source>
</evidence>
<comment type="subcellular location">
    <subcellularLocation>
        <location evidence="1">Cell envelope</location>
    </subcellularLocation>
</comment>
<reference evidence="5" key="1">
    <citation type="submission" date="2021-01" db="EMBL/GenBank/DDBJ databases">
        <authorList>
            <person name="Corre E."/>
            <person name="Pelletier E."/>
            <person name="Niang G."/>
            <person name="Scheremetjew M."/>
            <person name="Finn R."/>
            <person name="Kale V."/>
            <person name="Holt S."/>
            <person name="Cochrane G."/>
            <person name="Meng A."/>
            <person name="Brown T."/>
            <person name="Cohen L."/>
        </authorList>
    </citation>
    <scope>NUCLEOTIDE SEQUENCE</scope>
    <source>
        <strain evidence="5">CCMP2084</strain>
    </source>
</reference>
<dbReference type="FunFam" id="3.80.10.10:FF:000041">
    <property type="entry name" value="LRR receptor-like serine/threonine-protein kinase ERECTA"/>
    <property type="match status" value="1"/>
</dbReference>
<dbReference type="PANTHER" id="PTHR48059">
    <property type="entry name" value="POLYGALACTURONASE INHIBITOR 1"/>
    <property type="match status" value="1"/>
</dbReference>
<dbReference type="EMBL" id="HBHQ01020792">
    <property type="protein sequence ID" value="CAD9822177.1"/>
    <property type="molecule type" value="Transcribed_RNA"/>
</dbReference>
<evidence type="ECO:0000256" key="3">
    <source>
        <dbReference type="ARBA" id="ARBA00022737"/>
    </source>
</evidence>
<dbReference type="PANTHER" id="PTHR48059:SF30">
    <property type="entry name" value="OS06G0587000 PROTEIN"/>
    <property type="match status" value="1"/>
</dbReference>
<evidence type="ECO:0000256" key="1">
    <source>
        <dbReference type="ARBA" id="ARBA00004196"/>
    </source>
</evidence>
<dbReference type="InterPro" id="IPR040853">
    <property type="entry name" value="RapA2_cadherin-like"/>
</dbReference>
<feature type="domain" description="RapA2 cadherin-like" evidence="4">
    <location>
        <begin position="182"/>
        <end position="238"/>
    </location>
</feature>
<dbReference type="SUPFAM" id="SSF52058">
    <property type="entry name" value="L domain-like"/>
    <property type="match status" value="1"/>
</dbReference>